<keyword evidence="1" id="KW-0560">Oxidoreductase</keyword>
<dbReference type="EMBL" id="AZIL01001832">
    <property type="protein sequence ID" value="EWM23104.1"/>
    <property type="molecule type" value="Genomic_DNA"/>
</dbReference>
<name>W7TS07_9STRA</name>
<comment type="caution">
    <text evidence="3">The sequence shown here is derived from an EMBL/GenBank/DDBJ whole genome shotgun (WGS) entry which is preliminary data.</text>
</comment>
<protein>
    <submittedName>
        <fullName evidence="3">Oxidoreductase domain protein</fullName>
    </submittedName>
</protein>
<dbReference type="Pfam" id="PF01408">
    <property type="entry name" value="GFO_IDH_MocA"/>
    <property type="match status" value="1"/>
</dbReference>
<keyword evidence="4" id="KW-1185">Reference proteome</keyword>
<dbReference type="Proteomes" id="UP000019335">
    <property type="component" value="Chromosome 18"/>
</dbReference>
<feature type="domain" description="Gfo/Idh/MocA-like oxidoreductase N-terminal" evidence="2">
    <location>
        <begin position="28"/>
        <end position="146"/>
    </location>
</feature>
<dbReference type="OrthoDB" id="64915at2759"/>
<dbReference type="InterPro" id="IPR000683">
    <property type="entry name" value="Gfo/Idh/MocA-like_OxRdtase_N"/>
</dbReference>
<dbReference type="SUPFAM" id="SSF51735">
    <property type="entry name" value="NAD(P)-binding Rossmann-fold domains"/>
    <property type="match status" value="1"/>
</dbReference>
<dbReference type="InterPro" id="IPR050463">
    <property type="entry name" value="Gfo/Idh/MocA_oxidrdct_glycsds"/>
</dbReference>
<accession>W7TS07</accession>
<reference evidence="3 4" key="1">
    <citation type="journal article" date="2014" name="Mol. Plant">
        <title>Chromosome Scale Genome Assembly and Transcriptome Profiling of Nannochloropsis gaditana in Nitrogen Depletion.</title>
        <authorList>
            <person name="Corteggiani Carpinelli E."/>
            <person name="Telatin A."/>
            <person name="Vitulo N."/>
            <person name="Forcato C."/>
            <person name="D'Angelo M."/>
            <person name="Schiavon R."/>
            <person name="Vezzi A."/>
            <person name="Giacometti G.M."/>
            <person name="Morosinotto T."/>
            <person name="Valle G."/>
        </authorList>
    </citation>
    <scope>NUCLEOTIDE SEQUENCE [LARGE SCALE GENOMIC DNA]</scope>
    <source>
        <strain evidence="3 4">B-31</strain>
    </source>
</reference>
<evidence type="ECO:0000256" key="1">
    <source>
        <dbReference type="ARBA" id="ARBA00023002"/>
    </source>
</evidence>
<dbReference type="PANTHER" id="PTHR43818:SF11">
    <property type="entry name" value="BCDNA.GH03377"/>
    <property type="match status" value="1"/>
</dbReference>
<proteinExistence type="predicted"/>
<evidence type="ECO:0000259" key="2">
    <source>
        <dbReference type="Pfam" id="PF01408"/>
    </source>
</evidence>
<dbReference type="GO" id="GO:0016491">
    <property type="term" value="F:oxidoreductase activity"/>
    <property type="evidence" value="ECO:0007669"/>
    <property type="project" value="UniProtKB-KW"/>
</dbReference>
<evidence type="ECO:0000313" key="4">
    <source>
        <dbReference type="Proteomes" id="UP000019335"/>
    </source>
</evidence>
<dbReference type="PANTHER" id="PTHR43818">
    <property type="entry name" value="BCDNA.GH03377"/>
    <property type="match status" value="1"/>
</dbReference>
<dbReference type="GO" id="GO:0000166">
    <property type="term" value="F:nucleotide binding"/>
    <property type="evidence" value="ECO:0007669"/>
    <property type="project" value="InterPro"/>
</dbReference>
<gene>
    <name evidence="3" type="ORF">Naga_101197g1</name>
</gene>
<sequence length="162" mass="17341">MAATLTAAARRSSASLTSLLLKRHASTLKVGVIGAGRIGRVHLETLAGVPGVQPVILSDVVEPVLKEVTAQYGVPNYTLDGDEVINHPDVQAVWICSPSQFHADQIKKCAKAGKHVFCEKPIATDLNGTIEAIKVADEAGIKLMTAFQRQRGRAHQRHPPVP</sequence>
<dbReference type="AlphaFoldDB" id="W7TS07"/>
<evidence type="ECO:0000313" key="3">
    <source>
        <dbReference type="EMBL" id="EWM23104.1"/>
    </source>
</evidence>
<organism evidence="3 4">
    <name type="scientific">Nannochloropsis gaditana</name>
    <dbReference type="NCBI Taxonomy" id="72520"/>
    <lineage>
        <taxon>Eukaryota</taxon>
        <taxon>Sar</taxon>
        <taxon>Stramenopiles</taxon>
        <taxon>Ochrophyta</taxon>
        <taxon>Eustigmatophyceae</taxon>
        <taxon>Eustigmatales</taxon>
        <taxon>Monodopsidaceae</taxon>
        <taxon>Nannochloropsis</taxon>
    </lineage>
</organism>
<dbReference type="Gene3D" id="3.40.50.720">
    <property type="entry name" value="NAD(P)-binding Rossmann-like Domain"/>
    <property type="match status" value="1"/>
</dbReference>
<dbReference type="InterPro" id="IPR036291">
    <property type="entry name" value="NAD(P)-bd_dom_sf"/>
</dbReference>